<evidence type="ECO:0000256" key="1">
    <source>
        <dbReference type="SAM" id="MobiDB-lite"/>
    </source>
</evidence>
<accession>A0AAV6U7F3</accession>
<keyword evidence="4" id="KW-1185">Reference proteome</keyword>
<evidence type="ECO:0000256" key="2">
    <source>
        <dbReference type="SAM" id="Phobius"/>
    </source>
</evidence>
<dbReference type="AlphaFoldDB" id="A0AAV6U7F3"/>
<keyword evidence="2" id="KW-1133">Transmembrane helix</keyword>
<name>A0AAV6U7F3_9ARAC</name>
<feature type="region of interest" description="Disordered" evidence="1">
    <location>
        <begin position="184"/>
        <end position="211"/>
    </location>
</feature>
<keyword evidence="2" id="KW-0472">Membrane</keyword>
<evidence type="ECO:0000313" key="4">
    <source>
        <dbReference type="Proteomes" id="UP000827092"/>
    </source>
</evidence>
<protein>
    <submittedName>
        <fullName evidence="3">Uncharacterized protein</fullName>
    </submittedName>
</protein>
<feature type="transmembrane region" description="Helical" evidence="2">
    <location>
        <begin position="31"/>
        <end position="54"/>
    </location>
</feature>
<sequence length="254" mass="28366">MLVDIGVIPDVAPTSVTPRDAMNRLQFLKTMWIPAAGAIVFIIILCCISIICCMKKRSNRTTPQRSRETRHIDMNSLTADEVCNKLLLSGDVKSILYCSEKQHIPLHDCKGHSVYTIEDTYQIDKLRTTSLEIEDKDQDGKSLDNGMKDTFIEEIHHTFDNTKGDCPDILRNEKCLCLATSKESGEPFTPQSDSPESPRFNSTPSGSTGSCLSVYHEKTSIRSLAGDADSAAMVKIHPLMVLRIDEDTYKYSET</sequence>
<proteinExistence type="predicted"/>
<organism evidence="3 4">
    <name type="scientific">Oedothorax gibbosus</name>
    <dbReference type="NCBI Taxonomy" id="931172"/>
    <lineage>
        <taxon>Eukaryota</taxon>
        <taxon>Metazoa</taxon>
        <taxon>Ecdysozoa</taxon>
        <taxon>Arthropoda</taxon>
        <taxon>Chelicerata</taxon>
        <taxon>Arachnida</taxon>
        <taxon>Araneae</taxon>
        <taxon>Araneomorphae</taxon>
        <taxon>Entelegynae</taxon>
        <taxon>Araneoidea</taxon>
        <taxon>Linyphiidae</taxon>
        <taxon>Erigoninae</taxon>
        <taxon>Oedothorax</taxon>
    </lineage>
</organism>
<evidence type="ECO:0000313" key="3">
    <source>
        <dbReference type="EMBL" id="KAG8179611.1"/>
    </source>
</evidence>
<dbReference type="Proteomes" id="UP000827092">
    <property type="component" value="Unassembled WGS sequence"/>
</dbReference>
<reference evidence="3 4" key="1">
    <citation type="journal article" date="2022" name="Nat. Ecol. Evol.">
        <title>A masculinizing supergene underlies an exaggerated male reproductive morph in a spider.</title>
        <authorList>
            <person name="Hendrickx F."/>
            <person name="De Corte Z."/>
            <person name="Sonet G."/>
            <person name="Van Belleghem S.M."/>
            <person name="Kostlbacher S."/>
            <person name="Vangestel C."/>
        </authorList>
    </citation>
    <scope>NUCLEOTIDE SEQUENCE [LARGE SCALE GENOMIC DNA]</scope>
    <source>
        <strain evidence="3">W744_W776</strain>
    </source>
</reference>
<comment type="caution">
    <text evidence="3">The sequence shown here is derived from an EMBL/GenBank/DDBJ whole genome shotgun (WGS) entry which is preliminary data.</text>
</comment>
<dbReference type="EMBL" id="JAFNEN010000613">
    <property type="protein sequence ID" value="KAG8179611.1"/>
    <property type="molecule type" value="Genomic_DNA"/>
</dbReference>
<feature type="compositionally biased region" description="Polar residues" evidence="1">
    <location>
        <begin position="189"/>
        <end position="211"/>
    </location>
</feature>
<keyword evidence="2" id="KW-0812">Transmembrane</keyword>
<gene>
    <name evidence="3" type="ORF">JTE90_024488</name>
</gene>